<sequence>MTRRMHAALLSVLALILGTGALVLTTAGTANADLTGTVTLSPSSGTVDDLPAFTSVSVDQACPTGYQDALNVYLVMPSGDESLLASHLTNGAPFGTSPITATLPATGGNGTILRSISTAFDVASVDLADGTYPVHVVCKSSDPANSDTPTFTTAIDITGSNWAAKVVTPPTSTTLDLTANPAGHSVVSHDVTLTATVTPATAEGTVDFTVNGAPVPSGSNLQLSNGVATVTLPGISTAGTYPLTAVFTPTDPLKFGPSQGGLSYPFVAEPLLTVLDDSGNVVQDTPTLTKGQKLKVTAEGFLPGPNSASNGEDVSFTLDDGSSAIPGVTADATGKVSNYAVTLPSDLADGDHSLVLKGATSGIQQTFAFKSGADSGTTAGTTSGTTAGDTSGSTAGDTSGSTAGDTSGDTSGSTAGDTSGSTAGDTSGTTSGDTSGATAGTVSGGSDGSTGGVSGGTSGDLSGGSSSTGGSTGGSSGGGSGPLAATGAGGIFGMSALALLLLTGGGYAVYRVRRDGKLLTFGPGPRD</sequence>
<dbReference type="Proteomes" id="UP000749040">
    <property type="component" value="Unassembled WGS sequence"/>
</dbReference>
<evidence type="ECO:0000313" key="5">
    <source>
        <dbReference type="Proteomes" id="UP000749040"/>
    </source>
</evidence>
<proteinExistence type="predicted"/>
<dbReference type="EMBL" id="JADKYB010000004">
    <property type="protein sequence ID" value="MBM9504608.1"/>
    <property type="molecule type" value="Genomic_DNA"/>
</dbReference>
<feature type="signal peptide" evidence="3">
    <location>
        <begin position="1"/>
        <end position="32"/>
    </location>
</feature>
<gene>
    <name evidence="4" type="ORF">ITX44_08665</name>
</gene>
<organism evidence="4 5">
    <name type="scientific">Actinacidiphila acididurans</name>
    <dbReference type="NCBI Taxonomy" id="2784346"/>
    <lineage>
        <taxon>Bacteria</taxon>
        <taxon>Bacillati</taxon>
        <taxon>Actinomycetota</taxon>
        <taxon>Actinomycetes</taxon>
        <taxon>Kitasatosporales</taxon>
        <taxon>Streptomycetaceae</taxon>
        <taxon>Actinacidiphila</taxon>
    </lineage>
</organism>
<feature type="transmembrane region" description="Helical" evidence="2">
    <location>
        <begin position="490"/>
        <end position="510"/>
    </location>
</feature>
<evidence type="ECO:0000256" key="3">
    <source>
        <dbReference type="SAM" id="SignalP"/>
    </source>
</evidence>
<reference evidence="4 5" key="1">
    <citation type="submission" date="2021-01" db="EMBL/GenBank/DDBJ databases">
        <title>Streptomyces acididurans sp. nov., isolated from a peat swamp forest soil.</title>
        <authorList>
            <person name="Chantavorakit T."/>
            <person name="Duangmal K."/>
        </authorList>
    </citation>
    <scope>NUCLEOTIDE SEQUENCE [LARGE SCALE GENOMIC DNA]</scope>
    <source>
        <strain evidence="4 5">KK5PA1</strain>
    </source>
</reference>
<feature type="region of interest" description="Disordered" evidence="1">
    <location>
        <begin position="371"/>
        <end position="480"/>
    </location>
</feature>
<feature type="compositionally biased region" description="Low complexity" evidence="1">
    <location>
        <begin position="371"/>
        <end position="441"/>
    </location>
</feature>
<keyword evidence="3" id="KW-0732">Signal</keyword>
<feature type="chain" id="PRO_5045991910" description="Ig-like domain repeat protein" evidence="3">
    <location>
        <begin position="33"/>
        <end position="527"/>
    </location>
</feature>
<comment type="caution">
    <text evidence="4">The sequence shown here is derived from an EMBL/GenBank/DDBJ whole genome shotgun (WGS) entry which is preliminary data.</text>
</comment>
<protein>
    <recommendedName>
        <fullName evidence="6">Ig-like domain repeat protein</fullName>
    </recommendedName>
</protein>
<accession>A0ABS2TRL2</accession>
<evidence type="ECO:0000256" key="1">
    <source>
        <dbReference type="SAM" id="MobiDB-lite"/>
    </source>
</evidence>
<feature type="compositionally biased region" description="Gly residues" evidence="1">
    <location>
        <begin position="442"/>
        <end position="480"/>
    </location>
</feature>
<evidence type="ECO:0000313" key="4">
    <source>
        <dbReference type="EMBL" id="MBM9504608.1"/>
    </source>
</evidence>
<name>A0ABS2TRL2_9ACTN</name>
<keyword evidence="2" id="KW-0472">Membrane</keyword>
<keyword evidence="2" id="KW-1133">Transmembrane helix</keyword>
<dbReference type="RefSeq" id="WP_205356487.1">
    <property type="nucleotide sequence ID" value="NZ_JADKYB010000004.1"/>
</dbReference>
<keyword evidence="2" id="KW-0812">Transmembrane</keyword>
<evidence type="ECO:0000256" key="2">
    <source>
        <dbReference type="SAM" id="Phobius"/>
    </source>
</evidence>
<keyword evidence="5" id="KW-1185">Reference proteome</keyword>
<evidence type="ECO:0008006" key="6">
    <source>
        <dbReference type="Google" id="ProtNLM"/>
    </source>
</evidence>